<keyword evidence="4" id="KW-1185">Reference proteome</keyword>
<evidence type="ECO:0000259" key="2">
    <source>
        <dbReference type="Pfam" id="PF13511"/>
    </source>
</evidence>
<feature type="region of interest" description="Disordered" evidence="1">
    <location>
        <begin position="44"/>
        <end position="139"/>
    </location>
</feature>
<dbReference type="InterPro" id="IPR025392">
    <property type="entry name" value="DUF4124"/>
</dbReference>
<organism evidence="3 4">
    <name type="scientific">Pseudoxanthomonas composti</name>
    <dbReference type="NCBI Taxonomy" id="2137479"/>
    <lineage>
        <taxon>Bacteria</taxon>
        <taxon>Pseudomonadati</taxon>
        <taxon>Pseudomonadota</taxon>
        <taxon>Gammaproteobacteria</taxon>
        <taxon>Lysobacterales</taxon>
        <taxon>Lysobacteraceae</taxon>
        <taxon>Pseudoxanthomonas</taxon>
    </lineage>
</organism>
<comment type="caution">
    <text evidence="3">The sequence shown here is derived from an EMBL/GenBank/DDBJ whole genome shotgun (WGS) entry which is preliminary data.</text>
</comment>
<reference evidence="3 4" key="1">
    <citation type="submission" date="2019-01" db="EMBL/GenBank/DDBJ databases">
        <title>Pseudoxanthomonas composti sp. nov., isolated from compost.</title>
        <authorList>
            <person name="Yang G."/>
        </authorList>
    </citation>
    <scope>NUCLEOTIDE SEQUENCE [LARGE SCALE GENOMIC DNA]</scope>
    <source>
        <strain evidence="3 4">GSS15</strain>
    </source>
</reference>
<dbReference type="EMBL" id="SAWZ01000009">
    <property type="protein sequence ID" value="RXR01976.1"/>
    <property type="molecule type" value="Genomic_DNA"/>
</dbReference>
<evidence type="ECO:0000256" key="1">
    <source>
        <dbReference type="SAM" id="MobiDB-lite"/>
    </source>
</evidence>
<name>A0A4Q1JS32_9GAMM</name>
<gene>
    <name evidence="3" type="ORF">EPA99_15035</name>
</gene>
<dbReference type="AlphaFoldDB" id="A0A4Q1JS32"/>
<feature type="domain" description="DUF4124" evidence="2">
    <location>
        <begin position="27"/>
        <end position="78"/>
    </location>
</feature>
<dbReference type="OrthoDB" id="5974493at2"/>
<dbReference type="RefSeq" id="WP_129472065.1">
    <property type="nucleotide sequence ID" value="NZ_SAWZ01000009.1"/>
</dbReference>
<dbReference type="Pfam" id="PF13511">
    <property type="entry name" value="DUF4124"/>
    <property type="match status" value="1"/>
</dbReference>
<evidence type="ECO:0000313" key="4">
    <source>
        <dbReference type="Proteomes" id="UP000289784"/>
    </source>
</evidence>
<protein>
    <submittedName>
        <fullName evidence="3">DUF4124 domain-containing protein</fullName>
    </submittedName>
</protein>
<proteinExistence type="predicted"/>
<accession>A0A4Q1JS32</accession>
<evidence type="ECO:0000313" key="3">
    <source>
        <dbReference type="EMBL" id="RXR01976.1"/>
    </source>
</evidence>
<sequence length="247" mass="26149">MGRCELKGLAALGVALALSGLPGGTRAQSTIYRCTDAAGAMTIQNNPCPAGSKEDKRTVKGVESRPLPTIAAPPPRAAEPSASTPSPAPPTRPSGQIDLDPGVRAKPAPPASGIIRDTTPPAVAGEPLPDPTTEAARDRLPPPVMFQCTAYDGGTYISEDPTPPPRCVTRDTVGLGGNPRMAAGSTCEMLRDTCARVPDRDLCRSWRKRLGEVEVAWRFGRPENTERNRAEYERVQRILAESVCGEG</sequence>
<feature type="compositionally biased region" description="Basic and acidic residues" evidence="1">
    <location>
        <begin position="52"/>
        <end position="63"/>
    </location>
</feature>
<dbReference type="Proteomes" id="UP000289784">
    <property type="component" value="Unassembled WGS sequence"/>
</dbReference>